<dbReference type="SUPFAM" id="SSF55718">
    <property type="entry name" value="SCP-like"/>
    <property type="match status" value="1"/>
</dbReference>
<dbReference type="EMBL" id="JACHJC010000001">
    <property type="protein sequence ID" value="MBB5110925.1"/>
    <property type="molecule type" value="Genomic_DNA"/>
</dbReference>
<evidence type="ECO:0000313" key="3">
    <source>
        <dbReference type="Proteomes" id="UP000618986"/>
    </source>
</evidence>
<accession>A0ABR6M6G6</accession>
<dbReference type="Proteomes" id="UP000618986">
    <property type="component" value="Unassembled WGS sequence"/>
</dbReference>
<protein>
    <submittedName>
        <fullName evidence="2">Sterol carrier protein</fullName>
    </submittedName>
</protein>
<evidence type="ECO:0000313" key="2">
    <source>
        <dbReference type="EMBL" id="MBB5110925.1"/>
    </source>
</evidence>
<name>A0ABR6M6G6_MICEC</name>
<comment type="caution">
    <text evidence="2">The sequence shown here is derived from an EMBL/GenBank/DDBJ whole genome shotgun (WGS) entry which is preliminary data.</text>
</comment>
<dbReference type="InterPro" id="IPR036527">
    <property type="entry name" value="SCP2_sterol-bd_dom_sf"/>
</dbReference>
<dbReference type="InterPro" id="IPR041629">
    <property type="entry name" value="SCP_3"/>
</dbReference>
<dbReference type="Gene3D" id="3.30.1050.40">
    <property type="match status" value="1"/>
</dbReference>
<reference evidence="2 3" key="1">
    <citation type="submission" date="2020-08" db="EMBL/GenBank/DDBJ databases">
        <title>Sequencing the genomes of 1000 actinobacteria strains.</title>
        <authorList>
            <person name="Klenk H.-P."/>
        </authorList>
    </citation>
    <scope>NUCLEOTIDE SEQUENCE [LARGE SCALE GENOMIC DNA]</scope>
    <source>
        <strain evidence="2 3">DSM 43036</strain>
    </source>
</reference>
<dbReference type="Pfam" id="PF17844">
    <property type="entry name" value="SCP_3"/>
    <property type="match status" value="1"/>
</dbReference>
<feature type="domain" description="Bacterial SCP orthologue" evidence="1">
    <location>
        <begin position="2"/>
        <end position="56"/>
    </location>
</feature>
<keyword evidence="3" id="KW-1185">Reference proteome</keyword>
<proteinExistence type="predicted"/>
<sequence>MSGPRHTRGTPPNVVEMDPPTWLALATGRLDWERAVTDGRVRVSGSRADLSAYLPI</sequence>
<organism evidence="2 3">
    <name type="scientific">Micromonospora echinospora</name>
    <name type="common">Micromonospora purpurea</name>
    <dbReference type="NCBI Taxonomy" id="1877"/>
    <lineage>
        <taxon>Bacteria</taxon>
        <taxon>Bacillati</taxon>
        <taxon>Actinomycetota</taxon>
        <taxon>Actinomycetes</taxon>
        <taxon>Micromonosporales</taxon>
        <taxon>Micromonosporaceae</taxon>
        <taxon>Micromonospora</taxon>
    </lineage>
</organism>
<gene>
    <name evidence="2" type="ORF">FHU28_000764</name>
</gene>
<evidence type="ECO:0000259" key="1">
    <source>
        <dbReference type="Pfam" id="PF17844"/>
    </source>
</evidence>